<protein>
    <submittedName>
        <fullName evidence="2">Gypsy retrotransposon integrase 1-like protein</fullName>
    </submittedName>
</protein>
<comment type="caution">
    <text evidence="2">The sequence shown here is derived from an EMBL/GenBank/DDBJ whole genome shotgun (WGS) entry which is preliminary data.</text>
</comment>
<organism evidence="2 3">
    <name type="scientific">Clarias magur</name>
    <name type="common">Asian catfish</name>
    <name type="synonym">Macropteronotus magur</name>
    <dbReference type="NCBI Taxonomy" id="1594786"/>
    <lineage>
        <taxon>Eukaryota</taxon>
        <taxon>Metazoa</taxon>
        <taxon>Chordata</taxon>
        <taxon>Craniata</taxon>
        <taxon>Vertebrata</taxon>
        <taxon>Euteleostomi</taxon>
        <taxon>Actinopterygii</taxon>
        <taxon>Neopterygii</taxon>
        <taxon>Teleostei</taxon>
        <taxon>Ostariophysi</taxon>
        <taxon>Siluriformes</taxon>
        <taxon>Clariidae</taxon>
        <taxon>Clarias</taxon>
    </lineage>
</organism>
<evidence type="ECO:0000313" key="3">
    <source>
        <dbReference type="Proteomes" id="UP000727407"/>
    </source>
</evidence>
<feature type="non-terminal residue" evidence="2">
    <location>
        <position position="1"/>
    </location>
</feature>
<dbReference type="AlphaFoldDB" id="A0A8J4WWW3"/>
<name>A0A8J4WWW3_CLAMG</name>
<reference evidence="2" key="1">
    <citation type="submission" date="2020-07" db="EMBL/GenBank/DDBJ databases">
        <title>Clarias magur genome sequencing, assembly and annotation.</title>
        <authorList>
            <person name="Kushwaha B."/>
            <person name="Kumar R."/>
            <person name="Das P."/>
            <person name="Joshi C.G."/>
            <person name="Kumar D."/>
            <person name="Nagpure N.S."/>
            <person name="Pandey M."/>
            <person name="Agarwal S."/>
            <person name="Srivastava S."/>
            <person name="Singh M."/>
            <person name="Sahoo L."/>
            <person name="Jayasankar P."/>
            <person name="Meher P.K."/>
            <person name="Koringa P.G."/>
            <person name="Iquebal M.A."/>
            <person name="Das S.P."/>
            <person name="Bit A."/>
            <person name="Patnaik S."/>
            <person name="Patel N."/>
            <person name="Shah T.M."/>
            <person name="Hinsu A."/>
            <person name="Jena J.K."/>
        </authorList>
    </citation>
    <scope>NUCLEOTIDE SEQUENCE</scope>
    <source>
        <strain evidence="2">CIFAMagur01</strain>
        <tissue evidence="2">Testis</tissue>
    </source>
</reference>
<dbReference type="Proteomes" id="UP000727407">
    <property type="component" value="Unassembled WGS sequence"/>
</dbReference>
<evidence type="ECO:0000313" key="2">
    <source>
        <dbReference type="EMBL" id="KAF5894317.1"/>
    </source>
</evidence>
<sequence length="408" mass="46459">MVKKPDHILDKTQFSTSLVRIRTKQKMAGRSAPTGSKRTRDPSVQGLNVKFLINIPVKVDSVDQAQKTCAYLLNALSGGFTEEDMKHMKENVAVIFGLNGKHSQQLDQDLKKFKTFNHDCKPVQIRHQVITYTWGKGGTIAPKATTPPYQEIREYLKNHSDTVELVKWLRGGDQTCLVYFSFVDSDTFKFNSIYSEYLQIVRDEKDSIPPTVMSTGYEFTHDSVHYIASRLDREVRVAVAEVEPLFVYFPEPNFCVLVENGLDTIKESFIDQERKDGKMESAVLIAQVKNRGNFKAVFPQKEPIIIIAPERFKLKDEGLITGQSHLDGMNLATAAYANRALTIQQAEIGVFGKFRGFIIKLYKCEDDQEFEKLSKTPPTDLEKEKGKKLVKAIGEARKYRKIVYELNE</sequence>
<dbReference type="EMBL" id="QNUK01000380">
    <property type="protein sequence ID" value="KAF5894317.1"/>
    <property type="molecule type" value="Genomic_DNA"/>
</dbReference>
<keyword evidence="3" id="KW-1185">Reference proteome</keyword>
<proteinExistence type="predicted"/>
<feature type="region of interest" description="Disordered" evidence="1">
    <location>
        <begin position="23"/>
        <end position="42"/>
    </location>
</feature>
<accession>A0A8J4WWW3</accession>
<gene>
    <name evidence="2" type="ORF">DAT39_015978</name>
</gene>
<dbReference type="OrthoDB" id="8919996at2759"/>
<evidence type="ECO:0000256" key="1">
    <source>
        <dbReference type="SAM" id="MobiDB-lite"/>
    </source>
</evidence>